<accession>A0A3R6DVF4</accession>
<evidence type="ECO:0000313" key="2">
    <source>
        <dbReference type="Proteomes" id="UP000286501"/>
    </source>
</evidence>
<sequence>MYEAVTAMCSFVAEENIKGVQNLIGEVKRYFPTFAKLLSSDVVLCDADETNLRKLRDWITRFEEEENPRLKNIPEWLDDKAYKDYLSLLSMVKETIKGYFVPPTFDPQQLEQTYKLLFANRLAIAEVMGISAESFANKLKRWLRQDEASQSDKEKEFRDILKDFLTDEDITKLLEQLPKISVLNLKRWYDRYLQGKIGGKEFFDLCEDLVCRTGERGWNYNNFKSKNASY</sequence>
<dbReference type="EMBL" id="QRIN01000005">
    <property type="protein sequence ID" value="RHG68771.1"/>
    <property type="molecule type" value="Genomic_DNA"/>
</dbReference>
<proteinExistence type="predicted"/>
<dbReference type="Proteomes" id="UP000286501">
    <property type="component" value="Unassembled WGS sequence"/>
</dbReference>
<dbReference type="AlphaFoldDB" id="A0A3R6DVF4"/>
<evidence type="ECO:0000313" key="1">
    <source>
        <dbReference type="EMBL" id="RHG68771.1"/>
    </source>
</evidence>
<organism evidence="1 2">
    <name type="scientific">Segatella copri</name>
    <dbReference type="NCBI Taxonomy" id="165179"/>
    <lineage>
        <taxon>Bacteria</taxon>
        <taxon>Pseudomonadati</taxon>
        <taxon>Bacteroidota</taxon>
        <taxon>Bacteroidia</taxon>
        <taxon>Bacteroidales</taxon>
        <taxon>Prevotellaceae</taxon>
        <taxon>Segatella</taxon>
    </lineage>
</organism>
<protein>
    <submittedName>
        <fullName evidence="1">Uncharacterized protein</fullName>
    </submittedName>
</protein>
<gene>
    <name evidence="1" type="ORF">DW250_01870</name>
</gene>
<name>A0A3R6DVF4_9BACT</name>
<comment type="caution">
    <text evidence="1">The sequence shown here is derived from an EMBL/GenBank/DDBJ whole genome shotgun (WGS) entry which is preliminary data.</text>
</comment>
<reference evidence="1 2" key="1">
    <citation type="submission" date="2018-08" db="EMBL/GenBank/DDBJ databases">
        <title>A genome reference for cultivated species of the human gut microbiota.</title>
        <authorList>
            <person name="Zou Y."/>
            <person name="Xue W."/>
            <person name="Luo G."/>
        </authorList>
    </citation>
    <scope>NUCLEOTIDE SEQUENCE [LARGE SCALE GENOMIC DNA]</scope>
    <source>
        <strain evidence="1 2">AM22-1</strain>
    </source>
</reference>